<keyword evidence="3" id="KW-1185">Reference proteome</keyword>
<reference evidence="2 3" key="1">
    <citation type="submission" date="2017-04" db="EMBL/GenBank/DDBJ databases">
        <authorList>
            <person name="Afonso C.L."/>
            <person name="Miller P.J."/>
            <person name="Scott M.A."/>
            <person name="Spackman E."/>
            <person name="Goraichik I."/>
            <person name="Dimitrov K.M."/>
            <person name="Suarez D.L."/>
            <person name="Swayne D.E."/>
        </authorList>
    </citation>
    <scope>NUCLEOTIDE SEQUENCE [LARGE SCALE GENOMIC DNA]</scope>
    <source>
        <strain evidence="2 3">11</strain>
    </source>
</reference>
<keyword evidence="1" id="KW-0812">Transmembrane</keyword>
<name>A0A1X7LRK8_9BACL</name>
<dbReference type="RefSeq" id="WP_085497545.1">
    <property type="nucleotide sequence ID" value="NZ_FXAZ01000007.1"/>
</dbReference>
<sequence>MSWRTPKYVIVAILIVVSLILFYKSYVLKNDVIQLQEQIMEPLEVLPKLIENPRMNTANIAFINNPDEYLRSSLENTASVVYDSIKYEGTLISGLMTLASGLGLLLIPVDEYERKLWKKFVEFMNPL</sequence>
<feature type="transmembrane region" description="Helical" evidence="1">
    <location>
        <begin position="91"/>
        <end position="109"/>
    </location>
</feature>
<organism evidence="2 3">
    <name type="scientific">Paenibacillus aquistagni</name>
    <dbReference type="NCBI Taxonomy" id="1852522"/>
    <lineage>
        <taxon>Bacteria</taxon>
        <taxon>Bacillati</taxon>
        <taxon>Bacillota</taxon>
        <taxon>Bacilli</taxon>
        <taxon>Bacillales</taxon>
        <taxon>Paenibacillaceae</taxon>
        <taxon>Paenibacillus</taxon>
    </lineage>
</organism>
<accession>A0A1X7LRK8</accession>
<proteinExistence type="predicted"/>
<protein>
    <submittedName>
        <fullName evidence="2">Uncharacterized protein</fullName>
    </submittedName>
</protein>
<dbReference type="EMBL" id="FXAZ01000007">
    <property type="protein sequence ID" value="SMG56455.1"/>
    <property type="molecule type" value="Genomic_DNA"/>
</dbReference>
<evidence type="ECO:0000313" key="2">
    <source>
        <dbReference type="EMBL" id="SMG56455.1"/>
    </source>
</evidence>
<keyword evidence="1" id="KW-1133">Transmembrane helix</keyword>
<feature type="transmembrane region" description="Helical" evidence="1">
    <location>
        <begin position="7"/>
        <end position="26"/>
    </location>
</feature>
<gene>
    <name evidence="2" type="ORF">SAMN06295960_4132</name>
</gene>
<evidence type="ECO:0000313" key="3">
    <source>
        <dbReference type="Proteomes" id="UP000193834"/>
    </source>
</evidence>
<dbReference type="AlphaFoldDB" id="A0A1X7LRK8"/>
<dbReference type="Proteomes" id="UP000193834">
    <property type="component" value="Unassembled WGS sequence"/>
</dbReference>
<evidence type="ECO:0000256" key="1">
    <source>
        <dbReference type="SAM" id="Phobius"/>
    </source>
</evidence>
<keyword evidence="1" id="KW-0472">Membrane</keyword>